<proteinExistence type="predicted"/>
<dbReference type="Proteomes" id="UP000275281">
    <property type="component" value="Unassembled WGS sequence"/>
</dbReference>
<dbReference type="Pfam" id="PF13689">
    <property type="entry name" value="DUF4154"/>
    <property type="match status" value="1"/>
</dbReference>
<dbReference type="EMBL" id="RPOK01000004">
    <property type="protein sequence ID" value="RPJ65822.1"/>
    <property type="molecule type" value="Genomic_DNA"/>
</dbReference>
<organism evidence="2 3">
    <name type="scientific">Alteromonas sediminis</name>
    <dbReference type="NCBI Taxonomy" id="2259342"/>
    <lineage>
        <taxon>Bacteria</taxon>
        <taxon>Pseudomonadati</taxon>
        <taxon>Pseudomonadota</taxon>
        <taxon>Gammaproteobacteria</taxon>
        <taxon>Alteromonadales</taxon>
        <taxon>Alteromonadaceae</taxon>
        <taxon>Alteromonas/Salinimonas group</taxon>
        <taxon>Alteromonas</taxon>
    </lineage>
</organism>
<dbReference type="OrthoDB" id="6386212at2"/>
<keyword evidence="1" id="KW-0732">Signal</keyword>
<sequence>MNVNAARAQNKSATLVTKTWLCFCAWTLFFASVHAAENGEAQNESLIRAAVVFGILRFVDWPEQHAPKDIINLCEYGESEVAEAIRSLNGSRKVGKRKVVVKTLNKTNTTELCHALLIGEESPAIPLQKTPALAFCDNCEQEYRDMTSVVLKRNENLVQFEVNLDHLDQQDIRLSASVIELASKCYSSNPSIKGCSND</sequence>
<reference evidence="2 3" key="1">
    <citation type="submission" date="2018-11" db="EMBL/GenBank/DDBJ databases">
        <authorList>
            <person name="Ye M.-Q."/>
            <person name="Du Z.-J."/>
        </authorList>
    </citation>
    <scope>NUCLEOTIDE SEQUENCE [LARGE SCALE GENOMIC DNA]</scope>
    <source>
        <strain evidence="2 3">U0105</strain>
    </source>
</reference>
<accession>A0A3N5XY48</accession>
<feature type="signal peptide" evidence="1">
    <location>
        <begin position="1"/>
        <end position="35"/>
    </location>
</feature>
<evidence type="ECO:0000313" key="2">
    <source>
        <dbReference type="EMBL" id="RPJ65822.1"/>
    </source>
</evidence>
<feature type="chain" id="PRO_5018013336" evidence="1">
    <location>
        <begin position="36"/>
        <end position="198"/>
    </location>
</feature>
<evidence type="ECO:0000313" key="3">
    <source>
        <dbReference type="Proteomes" id="UP000275281"/>
    </source>
</evidence>
<evidence type="ECO:0000256" key="1">
    <source>
        <dbReference type="SAM" id="SignalP"/>
    </source>
</evidence>
<comment type="caution">
    <text evidence="2">The sequence shown here is derived from an EMBL/GenBank/DDBJ whole genome shotgun (WGS) entry which is preliminary data.</text>
</comment>
<keyword evidence="3" id="KW-1185">Reference proteome</keyword>
<dbReference type="AlphaFoldDB" id="A0A3N5XY48"/>
<name>A0A3N5XY48_9ALTE</name>
<gene>
    <name evidence="2" type="ORF">DRW07_13500</name>
</gene>
<protein>
    <submittedName>
        <fullName evidence="2">YfiR family protein</fullName>
    </submittedName>
</protein>
<dbReference type="InterPro" id="IPR025293">
    <property type="entry name" value="YfiR/HmsC-like"/>
</dbReference>